<evidence type="ECO:0000313" key="2">
    <source>
        <dbReference type="Proteomes" id="UP000027725"/>
    </source>
</evidence>
<dbReference type="InterPro" id="IPR023373">
    <property type="entry name" value="YmcC_sf"/>
</dbReference>
<sequence>MNRGILGTAALTFLLAACSHDSAGIQEKKSGGVKMVTSALGKVLPGKKETATQAAPSDPNALAAAALQSLKGPVIMVTFEANKTPMIGAMRGENGTMRTYQTPSNRAFVMRNGLLAGTRGFGRDLMSADTQAADRLIRSTTAGTAQRVYRYLDGGGAERPLPVSCTITPGATVDIGPVKARQVAEHCEGSGARLDMSYLVAGGTILQSRQWVGPGLGYVTIQQLRN</sequence>
<proteinExistence type="predicted"/>
<dbReference type="OrthoDB" id="6237231at2"/>
<dbReference type="Pfam" id="PF11102">
    <property type="entry name" value="YjbF"/>
    <property type="match status" value="1"/>
</dbReference>
<dbReference type="AlphaFoldDB" id="A0A074TI93"/>
<dbReference type="STRING" id="1185766.SAMN05216224_101266"/>
<gene>
    <name evidence="1" type="ORF">DL1_07095</name>
</gene>
<accession>A0A074TI93</accession>
<dbReference type="SUPFAM" id="SSF159270">
    <property type="entry name" value="YmcC-like"/>
    <property type="match status" value="1"/>
</dbReference>
<evidence type="ECO:0000313" key="1">
    <source>
        <dbReference type="EMBL" id="KEP71354.1"/>
    </source>
</evidence>
<keyword evidence="2" id="KW-1185">Reference proteome</keyword>
<dbReference type="PROSITE" id="PS51257">
    <property type="entry name" value="PROKAR_LIPOPROTEIN"/>
    <property type="match status" value="1"/>
</dbReference>
<reference evidence="1 2" key="1">
    <citation type="submission" date="2014-03" db="EMBL/GenBank/DDBJ databases">
        <title>The draft genome sequence of Thioclava dalianensis DLFJ1-1.</title>
        <authorList>
            <person name="Lai Q."/>
            <person name="Shao Z."/>
        </authorList>
    </citation>
    <scope>NUCLEOTIDE SEQUENCE [LARGE SCALE GENOMIC DNA]</scope>
    <source>
        <strain evidence="1 2">DLFJ1-1</strain>
    </source>
</reference>
<name>A0A074TI93_9RHOB</name>
<protein>
    <recommendedName>
        <fullName evidence="3">YjbF family lipoprotein</fullName>
    </recommendedName>
</protein>
<comment type="caution">
    <text evidence="1">The sequence shown here is derived from an EMBL/GenBank/DDBJ whole genome shotgun (WGS) entry which is preliminary data.</text>
</comment>
<dbReference type="EMBL" id="JHEH01000002">
    <property type="protein sequence ID" value="KEP71354.1"/>
    <property type="molecule type" value="Genomic_DNA"/>
</dbReference>
<dbReference type="Proteomes" id="UP000027725">
    <property type="component" value="Unassembled WGS sequence"/>
</dbReference>
<dbReference type="eggNOG" id="ENOG5032VJG">
    <property type="taxonomic scope" value="Bacteria"/>
</dbReference>
<dbReference type="RefSeq" id="WP_038061941.1">
    <property type="nucleotide sequence ID" value="NZ_FOVB01000001.1"/>
</dbReference>
<organism evidence="1 2">
    <name type="scientific">Thioclava dalianensis</name>
    <dbReference type="NCBI Taxonomy" id="1185766"/>
    <lineage>
        <taxon>Bacteria</taxon>
        <taxon>Pseudomonadati</taxon>
        <taxon>Pseudomonadota</taxon>
        <taxon>Alphaproteobacteria</taxon>
        <taxon>Rhodobacterales</taxon>
        <taxon>Paracoccaceae</taxon>
        <taxon>Thioclava</taxon>
    </lineage>
</organism>
<dbReference type="Gene3D" id="2.40.360.10">
    <property type="entry name" value="YmcC-like"/>
    <property type="match status" value="1"/>
</dbReference>
<evidence type="ECO:0008006" key="3">
    <source>
        <dbReference type="Google" id="ProtNLM"/>
    </source>
</evidence>
<dbReference type="InterPro" id="IPR021308">
    <property type="entry name" value="GfcB"/>
</dbReference>